<evidence type="ECO:0000256" key="9">
    <source>
        <dbReference type="ARBA" id="ARBA00023049"/>
    </source>
</evidence>
<dbReference type="GO" id="GO:0016020">
    <property type="term" value="C:membrane"/>
    <property type="evidence" value="ECO:0007669"/>
    <property type="project" value="UniProtKB-SubCell"/>
</dbReference>
<dbReference type="PANTHER" id="PTHR42837">
    <property type="entry name" value="REGULATOR OF SIGMA-E PROTEASE RSEP"/>
    <property type="match status" value="1"/>
</dbReference>
<evidence type="ECO:0000256" key="4">
    <source>
        <dbReference type="ARBA" id="ARBA00022670"/>
    </source>
</evidence>
<dbReference type="Proteomes" id="UP000229966">
    <property type="component" value="Unassembled WGS sequence"/>
</dbReference>
<comment type="similarity">
    <text evidence="3">Belongs to the peptidase M50B family.</text>
</comment>
<comment type="caution">
    <text evidence="13">The sequence shown here is derived from an EMBL/GenBank/DDBJ whole genome shotgun (WGS) entry which is preliminary data.</text>
</comment>
<evidence type="ECO:0000256" key="6">
    <source>
        <dbReference type="ARBA" id="ARBA00022801"/>
    </source>
</evidence>
<gene>
    <name evidence="13" type="ORF">COS38_02280</name>
</gene>
<keyword evidence="8 11" id="KW-1133">Transmembrane helix</keyword>
<keyword evidence="10 11" id="KW-0472">Membrane</keyword>
<evidence type="ECO:0000313" key="14">
    <source>
        <dbReference type="Proteomes" id="UP000229966"/>
    </source>
</evidence>
<organism evidence="13 14">
    <name type="scientific">Candidatus Berkelbacteria bacterium CG03_land_8_20_14_0_80_40_36</name>
    <dbReference type="NCBI Taxonomy" id="1974509"/>
    <lineage>
        <taxon>Bacteria</taxon>
        <taxon>Candidatus Berkelbacteria</taxon>
    </lineage>
</organism>
<evidence type="ECO:0000256" key="7">
    <source>
        <dbReference type="ARBA" id="ARBA00022833"/>
    </source>
</evidence>
<dbReference type="Pfam" id="PF02163">
    <property type="entry name" value="Peptidase_M50"/>
    <property type="match status" value="1"/>
</dbReference>
<name>A0A2M7CI63_9BACT</name>
<keyword evidence="4" id="KW-0645">Protease</keyword>
<dbReference type="AlphaFoldDB" id="A0A2M7CI63"/>
<evidence type="ECO:0000256" key="1">
    <source>
        <dbReference type="ARBA" id="ARBA00001947"/>
    </source>
</evidence>
<dbReference type="EMBL" id="PEUM01000062">
    <property type="protein sequence ID" value="PIV25316.1"/>
    <property type="molecule type" value="Genomic_DNA"/>
</dbReference>
<protein>
    <recommendedName>
        <fullName evidence="12">Peptidase M50 domain-containing protein</fullName>
    </recommendedName>
</protein>
<feature type="transmembrane region" description="Helical" evidence="11">
    <location>
        <begin position="91"/>
        <end position="115"/>
    </location>
</feature>
<dbReference type="PANTHER" id="PTHR42837:SF2">
    <property type="entry name" value="MEMBRANE METALLOPROTEASE ARASP2, CHLOROPLASTIC-RELATED"/>
    <property type="match status" value="1"/>
</dbReference>
<comment type="cofactor">
    <cofactor evidence="1">
        <name>Zn(2+)</name>
        <dbReference type="ChEBI" id="CHEBI:29105"/>
    </cofactor>
</comment>
<feature type="domain" description="Peptidase M50" evidence="12">
    <location>
        <begin position="9"/>
        <end position="347"/>
    </location>
</feature>
<keyword evidence="5 11" id="KW-0812">Transmembrane</keyword>
<evidence type="ECO:0000313" key="13">
    <source>
        <dbReference type="EMBL" id="PIV25316.1"/>
    </source>
</evidence>
<dbReference type="GO" id="GO:0004222">
    <property type="term" value="F:metalloendopeptidase activity"/>
    <property type="evidence" value="ECO:0007669"/>
    <property type="project" value="InterPro"/>
</dbReference>
<evidence type="ECO:0000256" key="11">
    <source>
        <dbReference type="SAM" id="Phobius"/>
    </source>
</evidence>
<reference evidence="14" key="1">
    <citation type="submission" date="2017-09" db="EMBL/GenBank/DDBJ databases">
        <title>Depth-based differentiation of microbial function through sediment-hosted aquifers and enrichment of novel symbionts in the deep terrestrial subsurface.</title>
        <authorList>
            <person name="Probst A.J."/>
            <person name="Ladd B."/>
            <person name="Jarett J.K."/>
            <person name="Geller-Mcgrath D.E."/>
            <person name="Sieber C.M.K."/>
            <person name="Emerson J.B."/>
            <person name="Anantharaman K."/>
            <person name="Thomas B.C."/>
            <person name="Malmstrom R."/>
            <person name="Stieglmeier M."/>
            <person name="Klingl A."/>
            <person name="Woyke T."/>
            <person name="Ryan C.M."/>
            <person name="Banfield J.F."/>
        </authorList>
    </citation>
    <scope>NUCLEOTIDE SEQUENCE [LARGE SCALE GENOMIC DNA]</scope>
</reference>
<evidence type="ECO:0000256" key="3">
    <source>
        <dbReference type="ARBA" id="ARBA00007931"/>
    </source>
</evidence>
<sequence length="363" mass="39626">MLFLTIFVFILILGLLVFFHELGHFLVAKAVGIKVLEFAFGFPPRLIKKKKGDTTYSINALPLGGYVKLLGEEKQSDDPSSFNKKSVSARLLVSIAGVSMNLIFAWLLISIGFMVGMTPLVSDAKDLGGRQEPMIIVAETLADAPAQKVGIKSAMILEQGVADGEAVEFQTAQDLQDFTTQYQGREVIIKARSLENKVVSEYRLILGVGDAPLGVAIVESAKVHLGFFPALYHGERETIATTGIIFKFIGGFFKTLFAQGELSSEGSGPVGMYVITAQAVKMGFSFVIQLTALISINLAIFNILPFPALDGGRVVFLAIEGIFRRRIIKEKIENIIHTIGFGVLIILLLAITYRDVIRLILKN</sequence>
<keyword evidence="7" id="KW-0862">Zinc</keyword>
<accession>A0A2M7CI63</accession>
<evidence type="ECO:0000256" key="5">
    <source>
        <dbReference type="ARBA" id="ARBA00022692"/>
    </source>
</evidence>
<evidence type="ECO:0000256" key="8">
    <source>
        <dbReference type="ARBA" id="ARBA00022989"/>
    </source>
</evidence>
<keyword evidence="9" id="KW-0482">Metalloprotease</keyword>
<proteinExistence type="inferred from homology"/>
<dbReference type="InterPro" id="IPR004387">
    <property type="entry name" value="Pept_M50_Zn"/>
</dbReference>
<dbReference type="InterPro" id="IPR008915">
    <property type="entry name" value="Peptidase_M50"/>
</dbReference>
<dbReference type="GO" id="GO:0006508">
    <property type="term" value="P:proteolysis"/>
    <property type="evidence" value="ECO:0007669"/>
    <property type="project" value="UniProtKB-KW"/>
</dbReference>
<evidence type="ECO:0000256" key="10">
    <source>
        <dbReference type="ARBA" id="ARBA00023136"/>
    </source>
</evidence>
<feature type="transmembrane region" description="Helical" evidence="11">
    <location>
        <begin position="335"/>
        <end position="353"/>
    </location>
</feature>
<dbReference type="CDD" id="cd06163">
    <property type="entry name" value="S2P-M50_PDZ_RseP-like"/>
    <property type="match status" value="1"/>
</dbReference>
<evidence type="ECO:0000259" key="12">
    <source>
        <dbReference type="Pfam" id="PF02163"/>
    </source>
</evidence>
<keyword evidence="6" id="KW-0378">Hydrolase</keyword>
<evidence type="ECO:0000256" key="2">
    <source>
        <dbReference type="ARBA" id="ARBA00004141"/>
    </source>
</evidence>
<feature type="transmembrane region" description="Helical" evidence="11">
    <location>
        <begin position="282"/>
        <end position="300"/>
    </location>
</feature>
<comment type="subcellular location">
    <subcellularLocation>
        <location evidence="2">Membrane</location>
        <topology evidence="2">Multi-pass membrane protein</topology>
    </subcellularLocation>
</comment>